<dbReference type="SUPFAM" id="SSF47095">
    <property type="entry name" value="HMG-box"/>
    <property type="match status" value="1"/>
</dbReference>
<dbReference type="InterPro" id="IPR002893">
    <property type="entry name" value="Znf_MYND"/>
</dbReference>
<reference evidence="9 10" key="1">
    <citation type="journal article" date="2012" name="Genome Biol.">
        <title>Genome and low-iron response of an oceanic diatom adapted to chronic iron limitation.</title>
        <authorList>
            <person name="Lommer M."/>
            <person name="Specht M."/>
            <person name="Roy A.S."/>
            <person name="Kraemer L."/>
            <person name="Andreson R."/>
            <person name="Gutowska M.A."/>
            <person name="Wolf J."/>
            <person name="Bergner S.V."/>
            <person name="Schilhabel M.B."/>
            <person name="Klostermeier U.C."/>
            <person name="Beiko R.G."/>
            <person name="Rosenstiel P."/>
            <person name="Hippler M."/>
            <person name="Laroche J."/>
        </authorList>
    </citation>
    <scope>NUCLEOTIDE SEQUENCE [LARGE SCALE GENOMIC DNA]</scope>
    <source>
        <strain evidence="9 10">CCMP1005</strain>
    </source>
</reference>
<dbReference type="Proteomes" id="UP000266841">
    <property type="component" value="Unassembled WGS sequence"/>
</dbReference>
<keyword evidence="10" id="KW-1185">Reference proteome</keyword>
<dbReference type="SUPFAM" id="SSF144232">
    <property type="entry name" value="HIT/MYND zinc finger-like"/>
    <property type="match status" value="1"/>
</dbReference>
<evidence type="ECO:0000256" key="6">
    <source>
        <dbReference type="SAM" id="MobiDB-lite"/>
    </source>
</evidence>
<evidence type="ECO:0000313" key="9">
    <source>
        <dbReference type="EMBL" id="EJK74009.1"/>
    </source>
</evidence>
<feature type="compositionally biased region" description="Basic and acidic residues" evidence="6">
    <location>
        <begin position="295"/>
        <end position="317"/>
    </location>
</feature>
<dbReference type="OrthoDB" id="341421at2759"/>
<feature type="region of interest" description="Disordered" evidence="6">
    <location>
        <begin position="295"/>
        <end position="319"/>
    </location>
</feature>
<keyword evidence="5" id="KW-0238">DNA-binding</keyword>
<evidence type="ECO:0000259" key="8">
    <source>
        <dbReference type="PROSITE" id="PS50865"/>
    </source>
</evidence>
<feature type="domain" description="MYND-type" evidence="8">
    <location>
        <begin position="406"/>
        <end position="447"/>
    </location>
</feature>
<dbReference type="InterPro" id="IPR009071">
    <property type="entry name" value="HMG_box_dom"/>
</dbReference>
<dbReference type="PROSITE" id="PS50118">
    <property type="entry name" value="HMG_BOX_2"/>
    <property type="match status" value="1"/>
</dbReference>
<dbReference type="Pfam" id="PF00505">
    <property type="entry name" value="HMG_box"/>
    <property type="match status" value="1"/>
</dbReference>
<protein>
    <recommendedName>
        <fullName evidence="11">MYND-type domain-containing protein</fullName>
    </recommendedName>
</protein>
<dbReference type="AlphaFoldDB" id="K0TA75"/>
<evidence type="ECO:0000256" key="3">
    <source>
        <dbReference type="ARBA" id="ARBA00022833"/>
    </source>
</evidence>
<proteinExistence type="predicted"/>
<evidence type="ECO:0000256" key="1">
    <source>
        <dbReference type="ARBA" id="ARBA00022723"/>
    </source>
</evidence>
<dbReference type="PROSITE" id="PS50865">
    <property type="entry name" value="ZF_MYND_2"/>
    <property type="match status" value="1"/>
</dbReference>
<gene>
    <name evidence="9" type="ORF">THAOC_04343</name>
</gene>
<keyword evidence="5" id="KW-0539">Nucleus</keyword>
<dbReference type="GO" id="GO:0005634">
    <property type="term" value="C:nucleus"/>
    <property type="evidence" value="ECO:0007669"/>
    <property type="project" value="UniProtKB-UniRule"/>
</dbReference>
<dbReference type="EMBL" id="AGNL01004029">
    <property type="protein sequence ID" value="EJK74009.1"/>
    <property type="molecule type" value="Genomic_DNA"/>
</dbReference>
<evidence type="ECO:0008006" key="11">
    <source>
        <dbReference type="Google" id="ProtNLM"/>
    </source>
</evidence>
<comment type="caution">
    <text evidence="9">The sequence shown here is derived from an EMBL/GenBank/DDBJ whole genome shotgun (WGS) entry which is preliminary data.</text>
</comment>
<dbReference type="Gene3D" id="6.10.140.2220">
    <property type="match status" value="1"/>
</dbReference>
<feature type="DNA-binding region" description="HMG box" evidence="5">
    <location>
        <begin position="321"/>
        <end position="389"/>
    </location>
</feature>
<evidence type="ECO:0000256" key="2">
    <source>
        <dbReference type="ARBA" id="ARBA00022771"/>
    </source>
</evidence>
<dbReference type="SMART" id="SM00398">
    <property type="entry name" value="HMG"/>
    <property type="match status" value="1"/>
</dbReference>
<sequence>MAPTTHHQRGLGLCMYVHVVARLWDDASQSDRWAGCVIAYWRTRVLRRSIVPGGGYGRHGEKSKAKQKQTSDKEGQSKQRCISCKVFVKSVDKGNVCPGCDDGLYCGPCSTYQSKKCVGFHFCQNKECNEPGLCHNSVPSWVDLEGQASVGQDDATRRGQASKSSKSLFARSLGRMRFEFNSKDRKYTQPMSTCIGCYEMICGKCSSWETKGYNGHTHCMECFQAKCHKCAFESGKPEDTMVFCSACLEFKCMKCEPQSVFTLDKGEQYCGTCVENPEVATGSFTIPILASSPEQRKKLTEMKKAKEEEQEKDEQRRKNGPKFYKSAIGLYFDKNRAKVEKANPDAGASAVSENLMKKWKAPPSNERRFWDDKAVYDRKRYEREIKTYQEKTKEAGVDEPETLDSCANCGKMAGDGNKLKNCTACYLVKYCSVDCQKAHRKIHKTVCLEKAAESNRKKKTAKSNHGKKTAVV</sequence>
<dbReference type="Pfam" id="PF01753">
    <property type="entry name" value="zf-MYND"/>
    <property type="match status" value="1"/>
</dbReference>
<evidence type="ECO:0000256" key="4">
    <source>
        <dbReference type="PROSITE-ProRule" id="PRU00134"/>
    </source>
</evidence>
<keyword evidence="3" id="KW-0862">Zinc</keyword>
<dbReference type="GO" id="GO:0003677">
    <property type="term" value="F:DNA binding"/>
    <property type="evidence" value="ECO:0007669"/>
    <property type="project" value="UniProtKB-UniRule"/>
</dbReference>
<evidence type="ECO:0000313" key="10">
    <source>
        <dbReference type="Proteomes" id="UP000266841"/>
    </source>
</evidence>
<dbReference type="InterPro" id="IPR036910">
    <property type="entry name" value="HMG_box_dom_sf"/>
</dbReference>
<accession>K0TA75</accession>
<organism evidence="9 10">
    <name type="scientific">Thalassiosira oceanica</name>
    <name type="common">Marine diatom</name>
    <dbReference type="NCBI Taxonomy" id="159749"/>
    <lineage>
        <taxon>Eukaryota</taxon>
        <taxon>Sar</taxon>
        <taxon>Stramenopiles</taxon>
        <taxon>Ochrophyta</taxon>
        <taxon>Bacillariophyta</taxon>
        <taxon>Coscinodiscophyceae</taxon>
        <taxon>Thalassiosirophycidae</taxon>
        <taxon>Thalassiosirales</taxon>
        <taxon>Thalassiosiraceae</taxon>
        <taxon>Thalassiosira</taxon>
    </lineage>
</organism>
<keyword evidence="2 4" id="KW-0863">Zinc-finger</keyword>
<feature type="domain" description="HMG box" evidence="7">
    <location>
        <begin position="321"/>
        <end position="389"/>
    </location>
</feature>
<name>K0TA75_THAOC</name>
<dbReference type="Gene3D" id="1.10.30.10">
    <property type="entry name" value="High mobility group box domain"/>
    <property type="match status" value="1"/>
</dbReference>
<evidence type="ECO:0000259" key="7">
    <source>
        <dbReference type="PROSITE" id="PS50118"/>
    </source>
</evidence>
<evidence type="ECO:0000256" key="5">
    <source>
        <dbReference type="PROSITE-ProRule" id="PRU00267"/>
    </source>
</evidence>
<dbReference type="GO" id="GO:0008270">
    <property type="term" value="F:zinc ion binding"/>
    <property type="evidence" value="ECO:0007669"/>
    <property type="project" value="UniProtKB-KW"/>
</dbReference>
<dbReference type="PROSITE" id="PS01360">
    <property type="entry name" value="ZF_MYND_1"/>
    <property type="match status" value="1"/>
</dbReference>
<keyword evidence="1" id="KW-0479">Metal-binding</keyword>